<dbReference type="EMBL" id="MFGW01000002">
    <property type="protein sequence ID" value="OGF68309.1"/>
    <property type="molecule type" value="Genomic_DNA"/>
</dbReference>
<dbReference type="NCBIfam" id="TIGR03159">
    <property type="entry name" value="cas_Csc1"/>
    <property type="match status" value="1"/>
</dbReference>
<dbReference type="Proteomes" id="UP000178943">
    <property type="component" value="Unassembled WGS sequence"/>
</dbReference>
<name>A0A1F5VY03_9BACT</name>
<evidence type="ECO:0000313" key="2">
    <source>
        <dbReference type="Proteomes" id="UP000178943"/>
    </source>
</evidence>
<proteinExistence type="predicted"/>
<dbReference type="AlphaFoldDB" id="A0A1F5VY03"/>
<dbReference type="InterPro" id="IPR017576">
    <property type="entry name" value="CRISPR-assoc_prot_Csc1"/>
</dbReference>
<evidence type="ECO:0000313" key="1">
    <source>
        <dbReference type="EMBL" id="OGF68309.1"/>
    </source>
</evidence>
<reference evidence="1 2" key="1">
    <citation type="journal article" date="2016" name="Nat. Commun.">
        <title>Thousands of microbial genomes shed light on interconnected biogeochemical processes in an aquifer system.</title>
        <authorList>
            <person name="Anantharaman K."/>
            <person name="Brown C.T."/>
            <person name="Hug L.A."/>
            <person name="Sharon I."/>
            <person name="Castelle C.J."/>
            <person name="Probst A.J."/>
            <person name="Thomas B.C."/>
            <person name="Singh A."/>
            <person name="Wilkins M.J."/>
            <person name="Karaoz U."/>
            <person name="Brodie E.L."/>
            <person name="Williams K.H."/>
            <person name="Hubbard S.S."/>
            <person name="Banfield J.F."/>
        </authorList>
    </citation>
    <scope>NUCLEOTIDE SEQUENCE [LARGE SCALE GENOMIC DNA]</scope>
</reference>
<gene>
    <name evidence="1" type="ORF">A2Y62_11465</name>
</gene>
<comment type="caution">
    <text evidence="1">The sequence shown here is derived from an EMBL/GenBank/DDBJ whole genome shotgun (WGS) entry which is preliminary data.</text>
</comment>
<organism evidence="1 2">
    <name type="scientific">Candidatus Fischerbacteria bacterium RBG_13_37_8</name>
    <dbReference type="NCBI Taxonomy" id="1817863"/>
    <lineage>
        <taxon>Bacteria</taxon>
        <taxon>Candidatus Fischeribacteriota</taxon>
    </lineage>
</organism>
<sequence>MADIIRLNEQGVRLFACRLYNHDYLWFSSYEISKLSATSPIIHNYALCYSLADYSYGIYKIGEPPHYEKDLSRMSLYATPAGCEVFSKTKVTFNAVDSKALLTEKPDRLRGVNTPDIGKRIYLNPVFKEGRSRDEPGFLCYVFVFNGSEPKGVTRLGKKGCAIRICREEIKEPTAFFKKEKIRPTHPVNPLDISGKILAYDPVSIPPHLIFRIADIEDDWFILSGIHRIHIPKRVIAKIT</sequence>
<protein>
    <submittedName>
        <fullName evidence="1">Type I-D CRISPR-associated protein Cas5/Csc1</fullName>
    </submittedName>
</protein>
<accession>A0A1F5VY03</accession>
<dbReference type="STRING" id="1817863.A2Y62_11465"/>
<dbReference type="Pfam" id="PF26241">
    <property type="entry name" value="Cas_Csc1"/>
    <property type="match status" value="1"/>
</dbReference>